<keyword evidence="1" id="KW-0675">Receptor</keyword>
<protein>
    <submittedName>
        <fullName evidence="1">Fibroblast growth factor receptor-like 1</fullName>
    </submittedName>
</protein>
<sequence>MGYSFRSAYLTVLPSKTSSSSFGLESQRCCTPWTSRFSPDCYSSHTGCCCRCDGGISRFMPSPKTGHSSPPLPASGYRKEDLKRTATTALGNFKEENMDNDLYSGDETEEFKDEEEFLSKLQSEVELENNGAVVTKICMEQNPPNNYDACFVMRNEV</sequence>
<dbReference type="Proteomes" id="UP001054837">
    <property type="component" value="Unassembled WGS sequence"/>
</dbReference>
<evidence type="ECO:0000313" key="2">
    <source>
        <dbReference type="Proteomes" id="UP001054837"/>
    </source>
</evidence>
<accession>A0AAV4S325</accession>
<keyword evidence="2" id="KW-1185">Reference proteome</keyword>
<proteinExistence type="predicted"/>
<gene>
    <name evidence="1" type="primary">FGFRL1_3</name>
    <name evidence="1" type="ORF">CDAR_388571</name>
</gene>
<dbReference type="EMBL" id="BPLQ01007170">
    <property type="protein sequence ID" value="GIY28384.1"/>
    <property type="molecule type" value="Genomic_DNA"/>
</dbReference>
<name>A0AAV4S325_9ARAC</name>
<organism evidence="1 2">
    <name type="scientific">Caerostris darwini</name>
    <dbReference type="NCBI Taxonomy" id="1538125"/>
    <lineage>
        <taxon>Eukaryota</taxon>
        <taxon>Metazoa</taxon>
        <taxon>Ecdysozoa</taxon>
        <taxon>Arthropoda</taxon>
        <taxon>Chelicerata</taxon>
        <taxon>Arachnida</taxon>
        <taxon>Araneae</taxon>
        <taxon>Araneomorphae</taxon>
        <taxon>Entelegynae</taxon>
        <taxon>Araneoidea</taxon>
        <taxon>Araneidae</taxon>
        <taxon>Caerostris</taxon>
    </lineage>
</organism>
<dbReference type="AlphaFoldDB" id="A0AAV4S325"/>
<comment type="caution">
    <text evidence="1">The sequence shown here is derived from an EMBL/GenBank/DDBJ whole genome shotgun (WGS) entry which is preliminary data.</text>
</comment>
<reference evidence="1 2" key="1">
    <citation type="submission" date="2021-06" db="EMBL/GenBank/DDBJ databases">
        <title>Caerostris darwini draft genome.</title>
        <authorList>
            <person name="Kono N."/>
            <person name="Arakawa K."/>
        </authorList>
    </citation>
    <scope>NUCLEOTIDE SEQUENCE [LARGE SCALE GENOMIC DNA]</scope>
</reference>
<evidence type="ECO:0000313" key="1">
    <source>
        <dbReference type="EMBL" id="GIY28384.1"/>
    </source>
</evidence>